<organism evidence="2 3">
    <name type="scientific">Pleomassaria siparia CBS 279.74</name>
    <dbReference type="NCBI Taxonomy" id="1314801"/>
    <lineage>
        <taxon>Eukaryota</taxon>
        <taxon>Fungi</taxon>
        <taxon>Dikarya</taxon>
        <taxon>Ascomycota</taxon>
        <taxon>Pezizomycotina</taxon>
        <taxon>Dothideomycetes</taxon>
        <taxon>Pleosporomycetidae</taxon>
        <taxon>Pleosporales</taxon>
        <taxon>Pleomassariaceae</taxon>
        <taxon>Pleomassaria</taxon>
    </lineage>
</organism>
<protein>
    <submittedName>
        <fullName evidence="2">Uncharacterized protein</fullName>
    </submittedName>
</protein>
<accession>A0A6G1K5F7</accession>
<gene>
    <name evidence="2" type="ORF">K504DRAFT_458241</name>
</gene>
<evidence type="ECO:0000313" key="3">
    <source>
        <dbReference type="Proteomes" id="UP000799428"/>
    </source>
</evidence>
<dbReference type="OrthoDB" id="3797824at2759"/>
<evidence type="ECO:0000256" key="1">
    <source>
        <dbReference type="SAM" id="MobiDB-lite"/>
    </source>
</evidence>
<feature type="compositionally biased region" description="Gly residues" evidence="1">
    <location>
        <begin position="47"/>
        <end position="66"/>
    </location>
</feature>
<feature type="region of interest" description="Disordered" evidence="1">
    <location>
        <begin position="1"/>
        <end position="103"/>
    </location>
</feature>
<sequence length="174" mass="18192">MARGPPGTMVRAPSQLRISKTLVGPEGTEGPPGGQRSGPFLNSRRGPPGGGSGAGAGGGRMPGRGGEFVPRMRERKPAGKSAKGGKGAKSKSISPEGELSMEEGMSDGMVQHLLRLQRKEWDQVPYVPKYAHGSQAAAELMTEGKALFEGEKPPGPKVWTRLDKRIGVVGMHGA</sequence>
<keyword evidence="3" id="KW-1185">Reference proteome</keyword>
<proteinExistence type="predicted"/>
<name>A0A6G1K5F7_9PLEO</name>
<dbReference type="AlphaFoldDB" id="A0A6G1K5F7"/>
<dbReference type="Proteomes" id="UP000799428">
    <property type="component" value="Unassembled WGS sequence"/>
</dbReference>
<evidence type="ECO:0000313" key="2">
    <source>
        <dbReference type="EMBL" id="KAF2707755.1"/>
    </source>
</evidence>
<reference evidence="2" key="1">
    <citation type="journal article" date="2020" name="Stud. Mycol.">
        <title>101 Dothideomycetes genomes: a test case for predicting lifestyles and emergence of pathogens.</title>
        <authorList>
            <person name="Haridas S."/>
            <person name="Albert R."/>
            <person name="Binder M."/>
            <person name="Bloem J."/>
            <person name="Labutti K."/>
            <person name="Salamov A."/>
            <person name="Andreopoulos B."/>
            <person name="Baker S."/>
            <person name="Barry K."/>
            <person name="Bills G."/>
            <person name="Bluhm B."/>
            <person name="Cannon C."/>
            <person name="Castanera R."/>
            <person name="Culley D."/>
            <person name="Daum C."/>
            <person name="Ezra D."/>
            <person name="Gonzalez J."/>
            <person name="Henrissat B."/>
            <person name="Kuo A."/>
            <person name="Liang C."/>
            <person name="Lipzen A."/>
            <person name="Lutzoni F."/>
            <person name="Magnuson J."/>
            <person name="Mondo S."/>
            <person name="Nolan M."/>
            <person name="Ohm R."/>
            <person name="Pangilinan J."/>
            <person name="Park H.-J."/>
            <person name="Ramirez L."/>
            <person name="Alfaro M."/>
            <person name="Sun H."/>
            <person name="Tritt A."/>
            <person name="Yoshinaga Y."/>
            <person name="Zwiers L.-H."/>
            <person name="Turgeon B."/>
            <person name="Goodwin S."/>
            <person name="Spatafora J."/>
            <person name="Crous P."/>
            <person name="Grigoriev I."/>
        </authorList>
    </citation>
    <scope>NUCLEOTIDE SEQUENCE</scope>
    <source>
        <strain evidence="2">CBS 279.74</strain>
    </source>
</reference>
<dbReference type="EMBL" id="MU005773">
    <property type="protein sequence ID" value="KAF2707755.1"/>
    <property type="molecule type" value="Genomic_DNA"/>
</dbReference>